<dbReference type="Proteomes" id="UP000594638">
    <property type="component" value="Unassembled WGS sequence"/>
</dbReference>
<comment type="caution">
    <text evidence="1">The sequence shown here is derived from an EMBL/GenBank/DDBJ whole genome shotgun (WGS) entry which is preliminary data.</text>
</comment>
<evidence type="ECO:0000313" key="1">
    <source>
        <dbReference type="EMBL" id="CAA3023043.1"/>
    </source>
</evidence>
<reference evidence="1 2" key="1">
    <citation type="submission" date="2019-12" db="EMBL/GenBank/DDBJ databases">
        <authorList>
            <person name="Alioto T."/>
            <person name="Alioto T."/>
            <person name="Gomez Garrido J."/>
        </authorList>
    </citation>
    <scope>NUCLEOTIDE SEQUENCE [LARGE SCALE GENOMIC DNA]</scope>
</reference>
<sequence length="106" mass="12212">MQDDGMKMAFQEYTQYQPAINERKVEEQRPALADKDERARVLIRVEPSAVRRKSSLLDISLRALAENAEGIISLDLVPEMLKKQLTDLLCYIRRMDVHILDLLDGV</sequence>
<accession>A0A8S0V1N4</accession>
<name>A0A8S0V1N4_OLEEU</name>
<proteinExistence type="predicted"/>
<organism evidence="1 2">
    <name type="scientific">Olea europaea subsp. europaea</name>
    <dbReference type="NCBI Taxonomy" id="158383"/>
    <lineage>
        <taxon>Eukaryota</taxon>
        <taxon>Viridiplantae</taxon>
        <taxon>Streptophyta</taxon>
        <taxon>Embryophyta</taxon>
        <taxon>Tracheophyta</taxon>
        <taxon>Spermatophyta</taxon>
        <taxon>Magnoliopsida</taxon>
        <taxon>eudicotyledons</taxon>
        <taxon>Gunneridae</taxon>
        <taxon>Pentapetalae</taxon>
        <taxon>asterids</taxon>
        <taxon>lamiids</taxon>
        <taxon>Lamiales</taxon>
        <taxon>Oleaceae</taxon>
        <taxon>Oleeae</taxon>
        <taxon>Olea</taxon>
    </lineage>
</organism>
<dbReference type="EMBL" id="CACTIH010009082">
    <property type="protein sequence ID" value="CAA3023043.1"/>
    <property type="molecule type" value="Genomic_DNA"/>
</dbReference>
<gene>
    <name evidence="1" type="ORF">OLEA9_A046940</name>
</gene>
<dbReference type="AlphaFoldDB" id="A0A8S0V1N4"/>
<keyword evidence="2" id="KW-1185">Reference proteome</keyword>
<protein>
    <submittedName>
        <fullName evidence="1">Uncharacterized protein</fullName>
    </submittedName>
</protein>
<dbReference type="Gramene" id="OE9A046940T1">
    <property type="protein sequence ID" value="OE9A046940C1"/>
    <property type="gene ID" value="OE9A046940"/>
</dbReference>
<evidence type="ECO:0000313" key="2">
    <source>
        <dbReference type="Proteomes" id="UP000594638"/>
    </source>
</evidence>